<dbReference type="GO" id="GO:0016491">
    <property type="term" value="F:oxidoreductase activity"/>
    <property type="evidence" value="ECO:0007669"/>
    <property type="project" value="UniProtKB-KW"/>
</dbReference>
<keyword evidence="6" id="KW-1185">Reference proteome</keyword>
<dbReference type="Pfam" id="PF01408">
    <property type="entry name" value="GFO_IDH_MocA"/>
    <property type="match status" value="1"/>
</dbReference>
<dbReference type="Gene3D" id="3.40.50.720">
    <property type="entry name" value="NAD(P)-binding Rossmann-like Domain"/>
    <property type="match status" value="1"/>
</dbReference>
<dbReference type="InterPro" id="IPR036291">
    <property type="entry name" value="NAD(P)-bd_dom_sf"/>
</dbReference>
<evidence type="ECO:0000256" key="1">
    <source>
        <dbReference type="ARBA" id="ARBA00010928"/>
    </source>
</evidence>
<evidence type="ECO:0000256" key="2">
    <source>
        <dbReference type="ARBA" id="ARBA00023002"/>
    </source>
</evidence>
<dbReference type="Proteomes" id="UP000050424">
    <property type="component" value="Unassembled WGS sequence"/>
</dbReference>
<reference evidence="5 6" key="1">
    <citation type="submission" date="2015-09" db="EMBL/GenBank/DDBJ databases">
        <title>Draft genome of a European isolate of the apple canker pathogen Neonectria ditissima.</title>
        <authorList>
            <person name="Gomez-Cortecero A."/>
            <person name="Harrison R.J."/>
            <person name="Armitage A.D."/>
        </authorList>
    </citation>
    <scope>NUCLEOTIDE SEQUENCE [LARGE SCALE GENOMIC DNA]</scope>
    <source>
        <strain evidence="5 6">R09/05</strain>
    </source>
</reference>
<gene>
    <name evidence="5" type="ORF">AK830_g215</name>
</gene>
<comment type="similarity">
    <text evidence="1">Belongs to the Gfo/Idh/MocA family.</text>
</comment>
<sequence>MSSQPRLLNVGRMGHCHALNFLRLVPRANLLCACSPVQEELKWADEHLVPHGVKVFDTFEEMMETPGLEAVIICSATPLHVPHTIAALDRGIQVLCEKPISKSVSEMKALLERADANPNASVMVAFTRRFDESYRDAFLKIKAGAIGKPFIFRSHGVERMDDSPFSHQYLKNSGGIFVDSAIHDIDLALMFLGEDSTPKSVSAVGVSTVFSALADVGDADNAVAVCEFWDGKIAHFYHSRTSAAGYHNASEIFGTAGKLSVNLTPWINRVELCDGDGFLKVEPTPSWYDRYKLAFVAEANEWVAAVLDKQPLPIPLRSALTSLVIAQAFQESLRTGRRIEFSRDGQIKDQESQSKI</sequence>
<dbReference type="AlphaFoldDB" id="A0A0P7BYN1"/>
<evidence type="ECO:0000259" key="3">
    <source>
        <dbReference type="Pfam" id="PF01408"/>
    </source>
</evidence>
<dbReference type="GO" id="GO:0000166">
    <property type="term" value="F:nucleotide binding"/>
    <property type="evidence" value="ECO:0007669"/>
    <property type="project" value="InterPro"/>
</dbReference>
<dbReference type="InterPro" id="IPR055170">
    <property type="entry name" value="GFO_IDH_MocA-like_dom"/>
</dbReference>
<dbReference type="OrthoDB" id="446809at2759"/>
<evidence type="ECO:0000313" key="6">
    <source>
        <dbReference type="Proteomes" id="UP000050424"/>
    </source>
</evidence>
<evidence type="ECO:0008006" key="7">
    <source>
        <dbReference type="Google" id="ProtNLM"/>
    </source>
</evidence>
<organism evidence="5 6">
    <name type="scientific">Neonectria ditissima</name>
    <dbReference type="NCBI Taxonomy" id="78410"/>
    <lineage>
        <taxon>Eukaryota</taxon>
        <taxon>Fungi</taxon>
        <taxon>Dikarya</taxon>
        <taxon>Ascomycota</taxon>
        <taxon>Pezizomycotina</taxon>
        <taxon>Sordariomycetes</taxon>
        <taxon>Hypocreomycetidae</taxon>
        <taxon>Hypocreales</taxon>
        <taxon>Nectriaceae</taxon>
        <taxon>Neonectria</taxon>
    </lineage>
</organism>
<evidence type="ECO:0000259" key="4">
    <source>
        <dbReference type="Pfam" id="PF22725"/>
    </source>
</evidence>
<dbReference type="SUPFAM" id="SSF51735">
    <property type="entry name" value="NAD(P)-binding Rossmann-fold domains"/>
    <property type="match status" value="1"/>
</dbReference>
<proteinExistence type="inferred from homology"/>
<dbReference type="PANTHER" id="PTHR42840">
    <property type="entry name" value="NAD(P)-BINDING ROSSMANN-FOLD SUPERFAMILY PROTEIN-RELATED"/>
    <property type="match status" value="1"/>
</dbReference>
<dbReference type="PANTHER" id="PTHR42840:SF3">
    <property type="entry name" value="BINDING ROSSMANN FOLD OXIDOREDUCTASE, PUTATIVE (AFU_ORTHOLOGUE AFUA_2G10240)-RELATED"/>
    <property type="match status" value="1"/>
</dbReference>
<dbReference type="Gene3D" id="3.30.360.10">
    <property type="entry name" value="Dihydrodipicolinate Reductase, domain 2"/>
    <property type="match status" value="1"/>
</dbReference>
<dbReference type="Pfam" id="PF22725">
    <property type="entry name" value="GFO_IDH_MocA_C3"/>
    <property type="match status" value="1"/>
</dbReference>
<evidence type="ECO:0000313" key="5">
    <source>
        <dbReference type="EMBL" id="KPM46334.1"/>
    </source>
</evidence>
<protein>
    <recommendedName>
        <fullName evidence="7">Gfo/Idh/MocA-like oxidoreductase N-terminal domain-containing protein</fullName>
    </recommendedName>
</protein>
<accession>A0A0P7BYN1</accession>
<dbReference type="EMBL" id="LKCW01000001">
    <property type="protein sequence ID" value="KPM46334.1"/>
    <property type="molecule type" value="Genomic_DNA"/>
</dbReference>
<comment type="caution">
    <text evidence="5">The sequence shown here is derived from an EMBL/GenBank/DDBJ whole genome shotgun (WGS) entry which is preliminary data.</text>
</comment>
<feature type="domain" description="GFO/IDH/MocA-like oxidoreductase" evidence="4">
    <location>
        <begin position="141"/>
        <end position="259"/>
    </location>
</feature>
<dbReference type="InterPro" id="IPR000683">
    <property type="entry name" value="Gfo/Idh/MocA-like_OxRdtase_N"/>
</dbReference>
<keyword evidence="2" id="KW-0560">Oxidoreductase</keyword>
<dbReference type="SUPFAM" id="SSF55347">
    <property type="entry name" value="Glyceraldehyde-3-phosphate dehydrogenase-like, C-terminal domain"/>
    <property type="match status" value="1"/>
</dbReference>
<name>A0A0P7BYN1_9HYPO</name>
<dbReference type="STRING" id="78410.A0A0P7BYN1"/>
<dbReference type="GO" id="GO:0005737">
    <property type="term" value="C:cytoplasm"/>
    <property type="evidence" value="ECO:0007669"/>
    <property type="project" value="TreeGrafter"/>
</dbReference>
<feature type="domain" description="Gfo/Idh/MocA-like oxidoreductase N-terminal" evidence="3">
    <location>
        <begin position="10"/>
        <end position="125"/>
    </location>
</feature>
<dbReference type="GO" id="GO:0006740">
    <property type="term" value="P:NADPH regeneration"/>
    <property type="evidence" value="ECO:0007669"/>
    <property type="project" value="TreeGrafter"/>
</dbReference>